<name>A0AAD3N0Z7_LATJO</name>
<dbReference type="Proteomes" id="UP001279410">
    <property type="component" value="Unassembled WGS sequence"/>
</dbReference>
<dbReference type="EMBL" id="BRZM01000061">
    <property type="protein sequence ID" value="GLD63307.1"/>
    <property type="molecule type" value="Genomic_DNA"/>
</dbReference>
<reference evidence="2" key="1">
    <citation type="submission" date="2022-08" db="EMBL/GenBank/DDBJ databases">
        <title>Genome sequencing of akame (Lates japonicus).</title>
        <authorList>
            <person name="Hashiguchi Y."/>
            <person name="Takahashi H."/>
        </authorList>
    </citation>
    <scope>NUCLEOTIDE SEQUENCE</scope>
    <source>
        <strain evidence="2">Kochi</strain>
    </source>
</reference>
<organism evidence="2 3">
    <name type="scientific">Lates japonicus</name>
    <name type="common">Japanese lates</name>
    <dbReference type="NCBI Taxonomy" id="270547"/>
    <lineage>
        <taxon>Eukaryota</taxon>
        <taxon>Metazoa</taxon>
        <taxon>Chordata</taxon>
        <taxon>Craniata</taxon>
        <taxon>Vertebrata</taxon>
        <taxon>Euteleostomi</taxon>
        <taxon>Actinopterygii</taxon>
        <taxon>Neopterygii</taxon>
        <taxon>Teleostei</taxon>
        <taxon>Neoteleostei</taxon>
        <taxon>Acanthomorphata</taxon>
        <taxon>Carangaria</taxon>
        <taxon>Carangaria incertae sedis</taxon>
        <taxon>Centropomidae</taxon>
        <taxon>Lates</taxon>
    </lineage>
</organism>
<protein>
    <submittedName>
        <fullName evidence="2">ADP-ribosylation factor-like protein 4C</fullName>
    </submittedName>
</protein>
<feature type="compositionally biased region" description="Low complexity" evidence="1">
    <location>
        <begin position="58"/>
        <end position="67"/>
    </location>
</feature>
<sequence length="85" mass="9655">MVDSVDAGGWRRPDQLHKITRFSENQGTPLLVIANKQDLPGRWMLGDREDSWPGRAESSTTRTTSSRPAPSWERGLDEGHVRRKL</sequence>
<evidence type="ECO:0000256" key="1">
    <source>
        <dbReference type="SAM" id="MobiDB-lite"/>
    </source>
</evidence>
<evidence type="ECO:0000313" key="3">
    <source>
        <dbReference type="Proteomes" id="UP001279410"/>
    </source>
</evidence>
<dbReference type="InterPro" id="IPR027417">
    <property type="entry name" value="P-loop_NTPase"/>
</dbReference>
<gene>
    <name evidence="2" type="ORF">AKAME5_001494000</name>
</gene>
<feature type="compositionally biased region" description="Basic and acidic residues" evidence="1">
    <location>
        <begin position="74"/>
        <end position="85"/>
    </location>
</feature>
<feature type="region of interest" description="Disordered" evidence="1">
    <location>
        <begin position="42"/>
        <end position="85"/>
    </location>
</feature>
<dbReference type="Gene3D" id="3.40.50.300">
    <property type="entry name" value="P-loop containing nucleotide triphosphate hydrolases"/>
    <property type="match status" value="1"/>
</dbReference>
<comment type="caution">
    <text evidence="2">The sequence shown here is derived from an EMBL/GenBank/DDBJ whole genome shotgun (WGS) entry which is preliminary data.</text>
</comment>
<keyword evidence="3" id="KW-1185">Reference proteome</keyword>
<dbReference type="AlphaFoldDB" id="A0AAD3N0Z7"/>
<proteinExistence type="predicted"/>
<evidence type="ECO:0000313" key="2">
    <source>
        <dbReference type="EMBL" id="GLD63307.1"/>
    </source>
</evidence>
<accession>A0AAD3N0Z7</accession>